<dbReference type="RefSeq" id="WP_270040910.1">
    <property type="nucleotide sequence ID" value="NZ_JAPDOD010000013.1"/>
</dbReference>
<gene>
    <name evidence="1" type="ORF">OM076_15560</name>
</gene>
<dbReference type="EMBL" id="JAPDOD010000013">
    <property type="protein sequence ID" value="MDA0161695.1"/>
    <property type="molecule type" value="Genomic_DNA"/>
</dbReference>
<keyword evidence="2" id="KW-1185">Reference proteome</keyword>
<proteinExistence type="predicted"/>
<comment type="caution">
    <text evidence="1">The sequence shown here is derived from an EMBL/GenBank/DDBJ whole genome shotgun (WGS) entry which is preliminary data.</text>
</comment>
<evidence type="ECO:0000313" key="1">
    <source>
        <dbReference type="EMBL" id="MDA0161695.1"/>
    </source>
</evidence>
<dbReference type="Proteomes" id="UP001149140">
    <property type="component" value="Unassembled WGS sequence"/>
</dbReference>
<accession>A0A9X3MSE3</accession>
<evidence type="ECO:0000313" key="2">
    <source>
        <dbReference type="Proteomes" id="UP001149140"/>
    </source>
</evidence>
<organism evidence="1 2">
    <name type="scientific">Solirubrobacter ginsenosidimutans</name>
    <dbReference type="NCBI Taxonomy" id="490573"/>
    <lineage>
        <taxon>Bacteria</taxon>
        <taxon>Bacillati</taxon>
        <taxon>Actinomycetota</taxon>
        <taxon>Thermoleophilia</taxon>
        <taxon>Solirubrobacterales</taxon>
        <taxon>Solirubrobacteraceae</taxon>
        <taxon>Solirubrobacter</taxon>
    </lineage>
</organism>
<sequence length="564" mass="60208">MPGEPIRWARLEPAARDRELAPGLEARVHDPLWLLARQWQFGEFAAVDGGSAIVAQVSASVAPMAKLRPGRPSPTARTSNYSVPAVPLETLVEADDLHAAPTARMRVRAGQHFERMLAARNLGQYAGPFRTAYPIAATTPPVADAAGRRFLALVAGRAIDGEKLYKDLKVSLRATPPALPAAPVIPAADAAAVIAVAQAWVAWFDALAFTPSGGPAAWVQDRLEYAFGTGTPDGIALEADEYADGHLDWHTFTAAGTTANPPAGRSTLGPVTVVPTAVTYPGMPASRLWEFEDGRVNFGAVSAEPEDLGRMLLSGFALVYGADWLMVPLEVPVGTLVRITRLDVKDTFGRTTTVGPTAPGGEWRMFELSRAEGGSEDALLVAPALGASLQGRDVEDVLLLRDEVANLAWAVEKAVEGEDGLPADQARAAGEAAAPAPPVPPPDGAVPYRLRTDPPPYWFPLMPQRAVATNPSMSFRLGALPRVSPSGPVTPLRPRGRLLTPLSKDPKLLLREDEVPREGARVTRAYQLARWMDGSTFLWLGRRKTVGRGEGSSGLRFDTTEPPT</sequence>
<reference evidence="1" key="1">
    <citation type="submission" date="2022-10" db="EMBL/GenBank/DDBJ databases">
        <title>The WGS of Solirubrobacter ginsenosidimutans DSM 21036.</title>
        <authorList>
            <person name="Jiang Z."/>
        </authorList>
    </citation>
    <scope>NUCLEOTIDE SEQUENCE</scope>
    <source>
        <strain evidence="1">DSM 21036</strain>
    </source>
</reference>
<dbReference type="AlphaFoldDB" id="A0A9X3MSE3"/>
<name>A0A9X3MSE3_9ACTN</name>
<protein>
    <submittedName>
        <fullName evidence="1">Uncharacterized protein</fullName>
    </submittedName>
</protein>